<feature type="region of interest" description="Disordered" evidence="14">
    <location>
        <begin position="1"/>
        <end position="20"/>
    </location>
</feature>
<keyword evidence="4 12" id="KW-1134">Transmembrane beta strand</keyword>
<dbReference type="PROSITE" id="PS52016">
    <property type="entry name" value="TONB_DEPENDENT_REC_3"/>
    <property type="match status" value="1"/>
</dbReference>
<dbReference type="Pfam" id="PF07715">
    <property type="entry name" value="Plug"/>
    <property type="match status" value="1"/>
</dbReference>
<keyword evidence="7" id="KW-1133">Transmembrane helix</keyword>
<dbReference type="NCBIfam" id="NF038079">
    <property type="entry name" value="TonB_sider_MxcH"/>
    <property type="match status" value="1"/>
</dbReference>
<keyword evidence="8 13" id="KW-0798">TonB box</keyword>
<dbReference type="InterPro" id="IPR006260">
    <property type="entry name" value="TonB/TolA_C"/>
</dbReference>
<keyword evidence="6 15" id="KW-0732">Signal</keyword>
<dbReference type="InterPro" id="IPR012910">
    <property type="entry name" value="Plug_dom"/>
</dbReference>
<evidence type="ECO:0000256" key="3">
    <source>
        <dbReference type="ARBA" id="ARBA00022448"/>
    </source>
</evidence>
<dbReference type="Gene3D" id="3.30.1150.10">
    <property type="match status" value="1"/>
</dbReference>
<feature type="signal peptide" evidence="15">
    <location>
        <begin position="1"/>
        <end position="40"/>
    </location>
</feature>
<feature type="compositionally biased region" description="Basic and acidic residues" evidence="14">
    <location>
        <begin position="65"/>
        <end position="74"/>
    </location>
</feature>
<evidence type="ECO:0000256" key="7">
    <source>
        <dbReference type="ARBA" id="ARBA00022989"/>
    </source>
</evidence>
<dbReference type="InterPro" id="IPR037066">
    <property type="entry name" value="Plug_dom_sf"/>
</dbReference>
<organism evidence="17 18">
    <name type="scientific">Sorangium atrum</name>
    <dbReference type="NCBI Taxonomy" id="2995308"/>
    <lineage>
        <taxon>Bacteria</taxon>
        <taxon>Pseudomonadati</taxon>
        <taxon>Myxococcota</taxon>
        <taxon>Polyangia</taxon>
        <taxon>Polyangiales</taxon>
        <taxon>Polyangiaceae</taxon>
        <taxon>Sorangium</taxon>
    </lineage>
</organism>
<comment type="similarity">
    <text evidence="12 13">Belongs to the TonB-dependent receptor family.</text>
</comment>
<evidence type="ECO:0000313" key="17">
    <source>
        <dbReference type="EMBL" id="MDC0684441.1"/>
    </source>
</evidence>
<evidence type="ECO:0000256" key="6">
    <source>
        <dbReference type="ARBA" id="ARBA00022729"/>
    </source>
</evidence>
<dbReference type="InterPro" id="IPR037682">
    <property type="entry name" value="TonB_C"/>
</dbReference>
<comment type="subcellular location">
    <subcellularLocation>
        <location evidence="2 12">Cell outer membrane</location>
        <topology evidence="2 12">Multi-pass membrane protein</topology>
    </subcellularLocation>
    <subcellularLocation>
        <location evidence="1">Membrane</location>
        <topology evidence="1">Single-pass membrane protein</topology>
    </subcellularLocation>
</comment>
<evidence type="ECO:0000256" key="9">
    <source>
        <dbReference type="ARBA" id="ARBA00023136"/>
    </source>
</evidence>
<comment type="caution">
    <text evidence="17">The sequence shown here is derived from an EMBL/GenBank/DDBJ whole genome shotgun (WGS) entry which is preliminary data.</text>
</comment>
<feature type="region of interest" description="Disordered" evidence="14">
    <location>
        <begin position="38"/>
        <end position="74"/>
    </location>
</feature>
<evidence type="ECO:0000256" key="13">
    <source>
        <dbReference type="RuleBase" id="RU003357"/>
    </source>
</evidence>
<keyword evidence="10 17" id="KW-0675">Receptor</keyword>
<dbReference type="InterPro" id="IPR036942">
    <property type="entry name" value="Beta-barrel_TonB_sf"/>
</dbReference>
<gene>
    <name evidence="17" type="primary">mxcH</name>
    <name evidence="17" type="ORF">POL72_42370</name>
</gene>
<evidence type="ECO:0000256" key="11">
    <source>
        <dbReference type="ARBA" id="ARBA00023237"/>
    </source>
</evidence>
<name>A0ABT5CH92_9BACT</name>
<keyword evidence="5 12" id="KW-0812">Transmembrane</keyword>
<dbReference type="InterPro" id="IPR000531">
    <property type="entry name" value="Beta-barrel_TonB"/>
</dbReference>
<evidence type="ECO:0000256" key="14">
    <source>
        <dbReference type="SAM" id="MobiDB-lite"/>
    </source>
</evidence>
<dbReference type="InterPro" id="IPR039426">
    <property type="entry name" value="TonB-dep_rcpt-like"/>
</dbReference>
<dbReference type="Gene3D" id="2.170.130.10">
    <property type="entry name" value="TonB-dependent receptor, plug domain"/>
    <property type="match status" value="1"/>
</dbReference>
<sequence length="934" mass="101082">MNTEAPARRGSARPSRARRSAGAAALIAAGALLAGGAARAQDAGAASPAEPPRDAAPDGEAPRAPADESREAAENHPPVLHSFVEADYPAAALAQGLQGTVVLRLSIEADGRVSAADVAQAAGHGFDEAAQAAAQRFLFSPARRGDTPVASRILYAYEFHLPKAPASGALRGRVLLPGASALCVAGAEVLVRHQDGSAERTRTDGEGRFQLDGLAPGPCVVIAEASGVGRAEVETEIAGAHVAEIALRLVQSGEEAPIEVTVRGPSEAERRRQSAEAVTVVETDRVKRETSDMGEVLARTQGVGVRREGGLGSATRFSLNGLTGDQVRFFLDGVPLELAGYPFGVSNVPVGLVERVEIYSGVVPVRLGADALGGAVDLITDQDLCASRAGASYEVGSFDTHRAALAGSHLHRPSGLFARASGFFDYAKNDYPVDTEVEDERGRFSPAHVYRFHDAYRSAGGHVELGVVDRPWARRLRLRAFVTDYDKEYQHKLVMRVPYGGVTYGETSAGVNLRYEQPLGRGVSLDAVGGYAYVRGRFLDVARCDYDWMGRCDPEGAEPGETDVVPHDQVFWDHSAFARLNVEWRIHPSHAVRLAAAPTYVTRTGDERRQSDPDSPDPLADRRSVLALVNGLEYDLDLLEDRLEHLLFVKQYVQRVASESPVVGDPARDRDRSTHRFGIGDALRYRLTPWLYGKASYEWATRLPSPDEVFGDNTFIAANLGLDPEISHNVNLGLTLDARGTPAGAFRATGNGSLRAADRLIVLLGNDRDQSYENVHGARSLGVEGSVGWTSPGERLALDGNVTYLDFRNTSSEGAFGAFEGDRIPNRPYLFANGSARLLFRRVFAAEDEVGLTWNSRYVHEYFRTWESLGRRESKQVIPSQLVHSAGLGYVVRRGRASLSTTLEMQNLTDERVFDFFGTPRPGRSFYVKTTAEL</sequence>
<evidence type="ECO:0000259" key="16">
    <source>
        <dbReference type="PROSITE" id="PS52015"/>
    </source>
</evidence>
<reference evidence="17 18" key="1">
    <citation type="submission" date="2023-01" db="EMBL/GenBank/DDBJ databases">
        <title>Minimal conservation of predation-associated metabolite biosynthetic gene clusters underscores biosynthetic potential of Myxococcota including descriptions for ten novel species: Archangium lansinium sp. nov., Myxococcus landrumus sp. nov., Nannocystis bai.</title>
        <authorList>
            <person name="Ahearne A."/>
            <person name="Stevens C."/>
            <person name="Dowd S."/>
        </authorList>
    </citation>
    <scope>NUCLEOTIDE SEQUENCE [LARGE SCALE GENOMIC DNA]</scope>
    <source>
        <strain evidence="17 18">WIWO2</strain>
    </source>
</reference>
<evidence type="ECO:0000256" key="4">
    <source>
        <dbReference type="ARBA" id="ARBA00022452"/>
    </source>
</evidence>
<evidence type="ECO:0000256" key="8">
    <source>
        <dbReference type="ARBA" id="ARBA00023077"/>
    </source>
</evidence>
<keyword evidence="11 12" id="KW-0998">Cell outer membrane</keyword>
<dbReference type="RefSeq" id="WP_272102569.1">
    <property type="nucleotide sequence ID" value="NZ_JAQNDK010000005.1"/>
</dbReference>
<feature type="domain" description="TonB C-terminal" evidence="16">
    <location>
        <begin position="73"/>
        <end position="168"/>
    </location>
</feature>
<dbReference type="Gene3D" id="2.40.170.20">
    <property type="entry name" value="TonB-dependent receptor, beta-barrel domain"/>
    <property type="match status" value="1"/>
</dbReference>
<evidence type="ECO:0000256" key="15">
    <source>
        <dbReference type="SAM" id="SignalP"/>
    </source>
</evidence>
<proteinExistence type="inferred from homology"/>
<evidence type="ECO:0000256" key="2">
    <source>
        <dbReference type="ARBA" id="ARBA00004571"/>
    </source>
</evidence>
<dbReference type="PROSITE" id="PS52015">
    <property type="entry name" value="TONB_CTD"/>
    <property type="match status" value="1"/>
</dbReference>
<accession>A0ABT5CH92</accession>
<dbReference type="SUPFAM" id="SSF49452">
    <property type="entry name" value="Starch-binding domain-like"/>
    <property type="match status" value="1"/>
</dbReference>
<dbReference type="NCBIfam" id="TIGR01352">
    <property type="entry name" value="tonB_Cterm"/>
    <property type="match status" value="1"/>
</dbReference>
<dbReference type="EMBL" id="JAQNDK010000005">
    <property type="protein sequence ID" value="MDC0684441.1"/>
    <property type="molecule type" value="Genomic_DNA"/>
</dbReference>
<keyword evidence="18" id="KW-1185">Reference proteome</keyword>
<keyword evidence="9 12" id="KW-0472">Membrane</keyword>
<feature type="compositionally biased region" description="Low complexity" evidence="14">
    <location>
        <begin position="8"/>
        <end position="20"/>
    </location>
</feature>
<dbReference type="InterPro" id="IPR013784">
    <property type="entry name" value="Carb-bd-like_fold"/>
</dbReference>
<keyword evidence="3 12" id="KW-0813">Transport</keyword>
<dbReference type="SUPFAM" id="SSF56935">
    <property type="entry name" value="Porins"/>
    <property type="match status" value="1"/>
</dbReference>
<evidence type="ECO:0000256" key="5">
    <source>
        <dbReference type="ARBA" id="ARBA00022692"/>
    </source>
</evidence>
<dbReference type="Pfam" id="PF13620">
    <property type="entry name" value="CarboxypepD_reg"/>
    <property type="match status" value="1"/>
</dbReference>
<dbReference type="Pfam" id="PF03544">
    <property type="entry name" value="TonB_C"/>
    <property type="match status" value="1"/>
</dbReference>
<feature type="compositionally biased region" description="Low complexity" evidence="14">
    <location>
        <begin position="38"/>
        <end position="48"/>
    </location>
</feature>
<evidence type="ECO:0000256" key="10">
    <source>
        <dbReference type="ARBA" id="ARBA00023170"/>
    </source>
</evidence>
<evidence type="ECO:0000313" key="18">
    <source>
        <dbReference type="Proteomes" id="UP001217485"/>
    </source>
</evidence>
<dbReference type="Proteomes" id="UP001217485">
    <property type="component" value="Unassembled WGS sequence"/>
</dbReference>
<dbReference type="SUPFAM" id="SSF74653">
    <property type="entry name" value="TolA/TonB C-terminal domain"/>
    <property type="match status" value="1"/>
</dbReference>
<evidence type="ECO:0000256" key="12">
    <source>
        <dbReference type="PROSITE-ProRule" id="PRU01360"/>
    </source>
</evidence>
<dbReference type="PANTHER" id="PTHR30069:SF29">
    <property type="entry name" value="HEMOGLOBIN AND HEMOGLOBIN-HAPTOGLOBIN-BINDING PROTEIN 1-RELATED"/>
    <property type="match status" value="1"/>
</dbReference>
<protein>
    <submittedName>
        <fullName evidence="17">TonB-dependent siderophore myxochelin receptor MxcH</fullName>
    </submittedName>
</protein>
<feature type="chain" id="PRO_5046468822" evidence="15">
    <location>
        <begin position="41"/>
        <end position="934"/>
    </location>
</feature>
<evidence type="ECO:0000256" key="1">
    <source>
        <dbReference type="ARBA" id="ARBA00004167"/>
    </source>
</evidence>
<dbReference type="PANTHER" id="PTHR30069">
    <property type="entry name" value="TONB-DEPENDENT OUTER MEMBRANE RECEPTOR"/>
    <property type="match status" value="1"/>
</dbReference>
<dbReference type="Pfam" id="PF00593">
    <property type="entry name" value="TonB_dep_Rec_b-barrel"/>
    <property type="match status" value="1"/>
</dbReference>